<reference evidence="1 2" key="1">
    <citation type="submission" date="2013-03" db="EMBL/GenBank/DDBJ databases">
        <title>The Genome Sequence of Cladophialophora psammophila CBS 110553.</title>
        <authorList>
            <consortium name="The Broad Institute Genomics Platform"/>
            <person name="Cuomo C."/>
            <person name="de Hoog S."/>
            <person name="Gorbushina A."/>
            <person name="Walker B."/>
            <person name="Young S.K."/>
            <person name="Zeng Q."/>
            <person name="Gargeya S."/>
            <person name="Fitzgerald M."/>
            <person name="Haas B."/>
            <person name="Abouelleil A."/>
            <person name="Allen A.W."/>
            <person name="Alvarado L."/>
            <person name="Arachchi H.M."/>
            <person name="Berlin A.M."/>
            <person name="Chapman S.B."/>
            <person name="Gainer-Dewar J."/>
            <person name="Goldberg J."/>
            <person name="Griggs A."/>
            <person name="Gujja S."/>
            <person name="Hansen M."/>
            <person name="Howarth C."/>
            <person name="Imamovic A."/>
            <person name="Ireland A."/>
            <person name="Larimer J."/>
            <person name="McCowan C."/>
            <person name="Murphy C."/>
            <person name="Pearson M."/>
            <person name="Poon T.W."/>
            <person name="Priest M."/>
            <person name="Roberts A."/>
            <person name="Saif S."/>
            <person name="Shea T."/>
            <person name="Sisk P."/>
            <person name="Sykes S."/>
            <person name="Wortman J."/>
            <person name="Nusbaum C."/>
            <person name="Birren B."/>
        </authorList>
    </citation>
    <scope>NUCLEOTIDE SEQUENCE [LARGE SCALE GENOMIC DNA]</scope>
    <source>
        <strain evidence="1 2">CBS 110553</strain>
    </source>
</reference>
<dbReference type="InterPro" id="IPR036770">
    <property type="entry name" value="Ankyrin_rpt-contain_sf"/>
</dbReference>
<evidence type="ECO:0000313" key="2">
    <source>
        <dbReference type="Proteomes" id="UP000019471"/>
    </source>
</evidence>
<dbReference type="HOGENOM" id="CLU_1468013_0_0_1"/>
<sequence length="184" mass="21045">MPWNSDSIISNETGFLHWKSSFQPTEAHRILAEVCMWRLLWKEVAVYTADVAADSKECVNNHILLDYSAQNWVTHFRNAQMDDNRAMVFMASRLCHQDPTTLLSWVKGYWMSKRLNERMVYPKGLNGLIIASFCGLECVVELLLEMDGLDLNSRDDRYKATALAWAAEYGHEGVVKLLIAGDEV</sequence>
<dbReference type="OrthoDB" id="4160321at2759"/>
<name>W9WYX4_9EURO</name>
<evidence type="ECO:0000313" key="1">
    <source>
        <dbReference type="EMBL" id="EXJ73397.1"/>
    </source>
</evidence>
<dbReference type="EMBL" id="AMGX01000004">
    <property type="protein sequence ID" value="EXJ73397.1"/>
    <property type="molecule type" value="Genomic_DNA"/>
</dbReference>
<keyword evidence="2" id="KW-1185">Reference proteome</keyword>
<dbReference type="Proteomes" id="UP000019471">
    <property type="component" value="Unassembled WGS sequence"/>
</dbReference>
<dbReference type="AlphaFoldDB" id="W9WYX4"/>
<gene>
    <name evidence="1" type="ORF">A1O5_03157</name>
</gene>
<dbReference type="InterPro" id="IPR002110">
    <property type="entry name" value="Ankyrin_rpt"/>
</dbReference>
<dbReference type="SUPFAM" id="SSF48403">
    <property type="entry name" value="Ankyrin repeat"/>
    <property type="match status" value="1"/>
</dbReference>
<protein>
    <submittedName>
        <fullName evidence="1">Uncharacterized protein</fullName>
    </submittedName>
</protein>
<organism evidence="1 2">
    <name type="scientific">Cladophialophora psammophila CBS 110553</name>
    <dbReference type="NCBI Taxonomy" id="1182543"/>
    <lineage>
        <taxon>Eukaryota</taxon>
        <taxon>Fungi</taxon>
        <taxon>Dikarya</taxon>
        <taxon>Ascomycota</taxon>
        <taxon>Pezizomycotina</taxon>
        <taxon>Eurotiomycetes</taxon>
        <taxon>Chaetothyriomycetidae</taxon>
        <taxon>Chaetothyriales</taxon>
        <taxon>Herpotrichiellaceae</taxon>
        <taxon>Cladophialophora</taxon>
    </lineage>
</organism>
<dbReference type="Gene3D" id="1.25.40.20">
    <property type="entry name" value="Ankyrin repeat-containing domain"/>
    <property type="match status" value="1"/>
</dbReference>
<dbReference type="Pfam" id="PF12796">
    <property type="entry name" value="Ank_2"/>
    <property type="match status" value="1"/>
</dbReference>
<dbReference type="STRING" id="1182543.W9WYX4"/>
<proteinExistence type="predicted"/>
<dbReference type="RefSeq" id="XP_007741960.1">
    <property type="nucleotide sequence ID" value="XM_007743770.1"/>
</dbReference>
<comment type="caution">
    <text evidence="1">The sequence shown here is derived from an EMBL/GenBank/DDBJ whole genome shotgun (WGS) entry which is preliminary data.</text>
</comment>
<accession>W9WYX4</accession>
<dbReference type="GeneID" id="19187887"/>